<dbReference type="PRINTS" id="PR00344">
    <property type="entry name" value="BCTRLSENSOR"/>
</dbReference>
<keyword evidence="9" id="KW-0472">Membrane</keyword>
<dbReference type="SUPFAM" id="SSF55785">
    <property type="entry name" value="PYP-like sensor domain (PAS domain)"/>
    <property type="match status" value="1"/>
</dbReference>
<dbReference type="CDD" id="cd00075">
    <property type="entry name" value="HATPase"/>
    <property type="match status" value="1"/>
</dbReference>
<comment type="catalytic activity">
    <reaction evidence="1">
        <text>ATP + protein L-histidine = ADP + protein N-phospho-L-histidine.</text>
        <dbReference type="EC" id="2.7.13.3"/>
    </reaction>
</comment>
<feature type="domain" description="Histidine kinase" evidence="10">
    <location>
        <begin position="569"/>
        <end position="790"/>
    </location>
</feature>
<dbReference type="PATRIC" id="fig|1502.177.peg.1806"/>
<evidence type="ECO:0000256" key="7">
    <source>
        <dbReference type="ARBA" id="ARBA00022840"/>
    </source>
</evidence>
<dbReference type="InterPro" id="IPR004358">
    <property type="entry name" value="Sig_transdc_His_kin-like_C"/>
</dbReference>
<feature type="transmembrane region" description="Helical" evidence="9">
    <location>
        <begin position="271"/>
        <end position="295"/>
    </location>
</feature>
<dbReference type="PANTHER" id="PTHR43547:SF2">
    <property type="entry name" value="HYBRID SIGNAL TRANSDUCTION HISTIDINE KINASE C"/>
    <property type="match status" value="1"/>
</dbReference>
<organism evidence="12 13">
    <name type="scientific">Clostridium perfringens</name>
    <dbReference type="NCBI Taxonomy" id="1502"/>
    <lineage>
        <taxon>Bacteria</taxon>
        <taxon>Bacillati</taxon>
        <taxon>Bacillota</taxon>
        <taxon>Clostridia</taxon>
        <taxon>Eubacteriales</taxon>
        <taxon>Clostridiaceae</taxon>
        <taxon>Clostridium</taxon>
    </lineage>
</organism>
<keyword evidence="5" id="KW-0547">Nucleotide-binding</keyword>
<dbReference type="Proteomes" id="UP000070260">
    <property type="component" value="Chromosome"/>
</dbReference>
<evidence type="ECO:0000256" key="9">
    <source>
        <dbReference type="SAM" id="Phobius"/>
    </source>
</evidence>
<evidence type="ECO:0000259" key="11">
    <source>
        <dbReference type="PROSITE" id="PS50112"/>
    </source>
</evidence>
<evidence type="ECO:0000256" key="6">
    <source>
        <dbReference type="ARBA" id="ARBA00022777"/>
    </source>
</evidence>
<dbReference type="OrthoDB" id="9813394at2"/>
<dbReference type="SMART" id="SM00387">
    <property type="entry name" value="HATPase_c"/>
    <property type="match status" value="1"/>
</dbReference>
<dbReference type="PROSITE" id="PS50109">
    <property type="entry name" value="HIS_KIN"/>
    <property type="match status" value="1"/>
</dbReference>
<dbReference type="Gene3D" id="1.10.287.130">
    <property type="match status" value="1"/>
</dbReference>
<dbReference type="InterPro" id="IPR003594">
    <property type="entry name" value="HATPase_dom"/>
</dbReference>
<protein>
    <recommendedName>
        <fullName evidence="2">histidine kinase</fullName>
        <ecNumber evidence="2">2.7.13.3</ecNumber>
    </recommendedName>
</protein>
<keyword evidence="3" id="KW-0597">Phosphoprotein</keyword>
<dbReference type="InterPro" id="IPR003661">
    <property type="entry name" value="HisK_dim/P_dom"/>
</dbReference>
<evidence type="ECO:0000256" key="8">
    <source>
        <dbReference type="ARBA" id="ARBA00023012"/>
    </source>
</evidence>
<dbReference type="SMART" id="SM00091">
    <property type="entry name" value="PAS"/>
    <property type="match status" value="1"/>
</dbReference>
<reference evidence="12 13" key="1">
    <citation type="journal article" date="2016" name="PLoS ONE">
        <title>Plasmid Characterization and Chromosome Analysis of Two netF+ Clostridium perfringens Isolates Associated with Foal and Canine Necrotizing Enteritis.</title>
        <authorList>
            <person name="Mehdizadeh Gohari I."/>
            <person name="Kropinski A.M."/>
            <person name="Weese S.J."/>
            <person name="Parreira V.R."/>
            <person name="Whitehead A.E."/>
            <person name="Boerlin P."/>
            <person name="Prescott J.F."/>
        </authorList>
    </citation>
    <scope>NUCLEOTIDE SEQUENCE [LARGE SCALE GENOMIC DNA]</scope>
    <source>
        <strain evidence="12 13">JP838</strain>
    </source>
</reference>
<evidence type="ECO:0000313" key="13">
    <source>
        <dbReference type="Proteomes" id="UP000070260"/>
    </source>
</evidence>
<dbReference type="SMART" id="SM00388">
    <property type="entry name" value="HisKA"/>
    <property type="match status" value="1"/>
</dbReference>
<keyword evidence="9" id="KW-0812">Transmembrane</keyword>
<feature type="transmembrane region" description="Helical" evidence="9">
    <location>
        <begin position="243"/>
        <end position="265"/>
    </location>
</feature>
<keyword evidence="9" id="KW-1133">Transmembrane helix</keyword>
<dbReference type="InterPro" id="IPR036890">
    <property type="entry name" value="HATPase_C_sf"/>
</dbReference>
<dbReference type="Pfam" id="PF00989">
    <property type="entry name" value="PAS"/>
    <property type="match status" value="1"/>
</dbReference>
<accession>A0A127EIS8</accession>
<dbReference type="Pfam" id="PF02518">
    <property type="entry name" value="HATPase_c"/>
    <property type="match status" value="1"/>
</dbReference>
<dbReference type="CDD" id="cd00130">
    <property type="entry name" value="PAS"/>
    <property type="match status" value="1"/>
</dbReference>
<dbReference type="PROSITE" id="PS50112">
    <property type="entry name" value="PAS"/>
    <property type="match status" value="1"/>
</dbReference>
<evidence type="ECO:0000259" key="10">
    <source>
        <dbReference type="PROSITE" id="PS50109"/>
    </source>
</evidence>
<feature type="transmembrane region" description="Helical" evidence="9">
    <location>
        <begin position="92"/>
        <end position="112"/>
    </location>
</feature>
<evidence type="ECO:0000256" key="4">
    <source>
        <dbReference type="ARBA" id="ARBA00022679"/>
    </source>
</evidence>
<dbReference type="NCBIfam" id="TIGR00229">
    <property type="entry name" value="sensory_box"/>
    <property type="match status" value="1"/>
</dbReference>
<evidence type="ECO:0000313" key="12">
    <source>
        <dbReference type="EMBL" id="AMN35844.1"/>
    </source>
</evidence>
<dbReference type="CDD" id="cd00082">
    <property type="entry name" value="HisKA"/>
    <property type="match status" value="1"/>
</dbReference>
<dbReference type="PANTHER" id="PTHR43547">
    <property type="entry name" value="TWO-COMPONENT HISTIDINE KINASE"/>
    <property type="match status" value="1"/>
</dbReference>
<dbReference type="Gene3D" id="3.30.450.20">
    <property type="entry name" value="PAS domain"/>
    <property type="match status" value="1"/>
</dbReference>
<evidence type="ECO:0000256" key="1">
    <source>
        <dbReference type="ARBA" id="ARBA00000085"/>
    </source>
</evidence>
<dbReference type="RefSeq" id="WP_061428240.1">
    <property type="nucleotide sequence ID" value="NZ_CATNZO010000001.1"/>
</dbReference>
<dbReference type="EC" id="2.7.13.3" evidence="2"/>
<dbReference type="InterPro" id="IPR013767">
    <property type="entry name" value="PAS_fold"/>
</dbReference>
<keyword evidence="8" id="KW-0902">Two-component regulatory system</keyword>
<evidence type="ECO:0000256" key="3">
    <source>
        <dbReference type="ARBA" id="ARBA00022553"/>
    </source>
</evidence>
<dbReference type="GO" id="GO:0005524">
    <property type="term" value="F:ATP binding"/>
    <property type="evidence" value="ECO:0007669"/>
    <property type="project" value="UniProtKB-KW"/>
</dbReference>
<feature type="transmembrane region" description="Helical" evidence="9">
    <location>
        <begin position="119"/>
        <end position="139"/>
    </location>
</feature>
<evidence type="ECO:0000256" key="5">
    <source>
        <dbReference type="ARBA" id="ARBA00022741"/>
    </source>
</evidence>
<sequence>MNKFLKKEVFLLILNIYLIYNKSTMLNKNGENLDMLIGLFNNLGIKEKTLKRIAIVTVILLSLFFIKGLNLICALNRDLFKDVSVIYAAEEIIVMTQIILCIMILSICFIYYRGLKRKEFFGISLVYVSIITEMVFIVLTGKIVENQVYDLNLFSLLFRGILLLLAVLCLRNFDAFIRKHKNLTLVFVILVTIILQMLNVNCNLGVYEYNFIYNLTLVLIVLTYISCIVVCLIRIFQFREITYLVIMISGSLMLLKLVYGISLIITNNDLIKINIVFFNFISFMSFVFGMFFDLLQVIKNKNFMQEELSAFFNLIEFDCNSEVILLSNNLKVLYANEKCRSKRISPKNRENKTYIDLEKQIKGFLYDKNIICIESVLRNSKEWKGIIKLNGEDEVVKVNLQKIKKEKNLYYVLRINDITEEYRMEKDLKLEEQRLRGVTENIKDLIFTIDVEGKISYVNKAVIDVLGYSEEELIEKNYYDLLLVESNLNIIDSKYFNEDKILTIDKVRSKNGLVQLESISSRIKDNKNNTLGWVRVARNIEDVREIEILRNKFEEIKQYDKVRSEFFANLSHELRTPINIIYSCIQLLNTSKKNKTNFASLYDKYEKTLKQNCFRMLRLVNNLIDITKIDSGFIKMDFINYDIIKLTEDITMSVIPYVESKNIDIIFDTNCEELEIRCDPDKIERIILNLLSNAIKFTEPGGKIEVSILIDETWVDIRVKDTGIGIPSHMKEFIFERFIQNDKSLNRNKEGSGIGLSLVKSLVELHAGKVFLRESDESGSEFSILLPNVKLENDVCENGSLDYKTEVEKISIEFADIYEIY</sequence>
<gene>
    <name evidence="12" type="ORF">JFP838_08800</name>
</gene>
<keyword evidence="4" id="KW-0808">Transferase</keyword>
<dbReference type="Gene3D" id="3.30.565.10">
    <property type="entry name" value="Histidine kinase-like ATPase, C-terminal domain"/>
    <property type="match status" value="1"/>
</dbReference>
<dbReference type="InterPro" id="IPR035965">
    <property type="entry name" value="PAS-like_dom_sf"/>
</dbReference>
<dbReference type="SUPFAM" id="SSF55874">
    <property type="entry name" value="ATPase domain of HSP90 chaperone/DNA topoisomerase II/histidine kinase"/>
    <property type="match status" value="1"/>
</dbReference>
<proteinExistence type="predicted"/>
<dbReference type="SUPFAM" id="SSF47384">
    <property type="entry name" value="Homodimeric domain of signal transducing histidine kinase"/>
    <property type="match status" value="1"/>
</dbReference>
<keyword evidence="7" id="KW-0067">ATP-binding</keyword>
<dbReference type="InterPro" id="IPR036097">
    <property type="entry name" value="HisK_dim/P_sf"/>
</dbReference>
<dbReference type="Pfam" id="PF00512">
    <property type="entry name" value="HisKA"/>
    <property type="match status" value="1"/>
</dbReference>
<feature type="transmembrane region" description="Helical" evidence="9">
    <location>
        <begin position="211"/>
        <end position="236"/>
    </location>
</feature>
<keyword evidence="6 12" id="KW-0418">Kinase</keyword>
<dbReference type="AlphaFoldDB" id="A0A127EIS8"/>
<dbReference type="InterPro" id="IPR000014">
    <property type="entry name" value="PAS"/>
</dbReference>
<dbReference type="InterPro" id="IPR005467">
    <property type="entry name" value="His_kinase_dom"/>
</dbReference>
<evidence type="ECO:0000256" key="2">
    <source>
        <dbReference type="ARBA" id="ARBA00012438"/>
    </source>
</evidence>
<dbReference type="GO" id="GO:0000155">
    <property type="term" value="F:phosphorelay sensor kinase activity"/>
    <property type="evidence" value="ECO:0007669"/>
    <property type="project" value="InterPro"/>
</dbReference>
<feature type="transmembrane region" description="Helical" evidence="9">
    <location>
        <begin position="53"/>
        <end position="72"/>
    </location>
</feature>
<feature type="transmembrane region" description="Helical" evidence="9">
    <location>
        <begin position="151"/>
        <end position="170"/>
    </location>
</feature>
<feature type="domain" description="PAS" evidence="11">
    <location>
        <begin position="431"/>
        <end position="482"/>
    </location>
</feature>
<dbReference type="FunFam" id="3.30.565.10:FF:000037">
    <property type="entry name" value="Hybrid sensor histidine kinase/response regulator"/>
    <property type="match status" value="1"/>
</dbReference>
<dbReference type="GO" id="GO:0006355">
    <property type="term" value="P:regulation of DNA-templated transcription"/>
    <property type="evidence" value="ECO:0007669"/>
    <property type="project" value="InterPro"/>
</dbReference>
<dbReference type="EMBL" id="CP010994">
    <property type="protein sequence ID" value="AMN35844.1"/>
    <property type="molecule type" value="Genomic_DNA"/>
</dbReference>
<feature type="transmembrane region" description="Helical" evidence="9">
    <location>
        <begin position="182"/>
        <end position="199"/>
    </location>
</feature>
<name>A0A127EIS8_CLOPF</name>